<dbReference type="EC" id="2.1.1.172" evidence="5"/>
<evidence type="ECO:0000256" key="3">
    <source>
        <dbReference type="ARBA" id="ARBA00022691"/>
    </source>
</evidence>
<proteinExistence type="predicted"/>
<dbReference type="SUPFAM" id="SSF53335">
    <property type="entry name" value="S-adenosyl-L-methionine-dependent methyltransferases"/>
    <property type="match status" value="1"/>
</dbReference>
<dbReference type="InterPro" id="IPR007848">
    <property type="entry name" value="Small_mtfrase_dom"/>
</dbReference>
<dbReference type="PANTHER" id="PTHR45875:SF1">
    <property type="entry name" value="METHYLTRANSFERASE N6AMT1"/>
    <property type="match status" value="1"/>
</dbReference>
<keyword evidence="3" id="KW-0949">S-adenosyl-L-methionine</keyword>
<dbReference type="PANTHER" id="PTHR45875">
    <property type="entry name" value="METHYLTRANSFERASE N6AMT1"/>
    <property type="match status" value="1"/>
</dbReference>
<feature type="domain" description="Methyltransferase small" evidence="4">
    <location>
        <begin position="38"/>
        <end position="140"/>
    </location>
</feature>
<keyword evidence="2 5" id="KW-0808">Transferase</keyword>
<dbReference type="Pfam" id="PF05175">
    <property type="entry name" value="MTS"/>
    <property type="match status" value="1"/>
</dbReference>
<dbReference type="InterPro" id="IPR052190">
    <property type="entry name" value="Euk-Arch_PrmC-MTase"/>
</dbReference>
<keyword evidence="1 5" id="KW-0489">Methyltransferase</keyword>
<organism evidence="5 6">
    <name type="scientific">BD1-7 clade bacterium</name>
    <dbReference type="NCBI Taxonomy" id="2029982"/>
    <lineage>
        <taxon>Bacteria</taxon>
        <taxon>Pseudomonadati</taxon>
        <taxon>Pseudomonadota</taxon>
        <taxon>Gammaproteobacteria</taxon>
        <taxon>Cellvibrionales</taxon>
        <taxon>Spongiibacteraceae</taxon>
        <taxon>BD1-7 clade</taxon>
    </lineage>
</organism>
<keyword evidence="6" id="KW-1185">Reference proteome</keyword>
<evidence type="ECO:0000259" key="4">
    <source>
        <dbReference type="Pfam" id="PF05175"/>
    </source>
</evidence>
<dbReference type="CDD" id="cd02440">
    <property type="entry name" value="AdoMet_MTases"/>
    <property type="match status" value="1"/>
</dbReference>
<evidence type="ECO:0000256" key="2">
    <source>
        <dbReference type="ARBA" id="ARBA00022679"/>
    </source>
</evidence>
<dbReference type="OrthoDB" id="9791837at2"/>
<sequence length="222" mass="25024">MRVILKTLLGATLKPWLEHYYLKSSRTSHFKGIVMQVTPGVFHPGLFFSSRFLAQYLEQIPLTGRHFLDVGCGAGLLPLVAAKHGAIVEAIDINSVAVVTTKDNAVDNGLSVRVIESDLFDALPIRAFDIITVNPPFYPKNPSNAADYAWYCGDDFQYFIRLFGSLGDYIHTHTEILMVLSSDCDLERIASIATDNGYQMNVIAERDFWIETDMIYRIERVR</sequence>
<evidence type="ECO:0000256" key="1">
    <source>
        <dbReference type="ARBA" id="ARBA00022603"/>
    </source>
</evidence>
<gene>
    <name evidence="5" type="primary">rsmC_2</name>
    <name evidence="5" type="ORF">OPDIPICF_04462</name>
</gene>
<dbReference type="Gene3D" id="3.40.50.150">
    <property type="entry name" value="Vaccinia Virus protein VP39"/>
    <property type="match status" value="1"/>
</dbReference>
<reference evidence="5 6" key="1">
    <citation type="submission" date="2019-11" db="EMBL/GenBank/DDBJ databases">
        <authorList>
            <person name="Holert J."/>
        </authorList>
    </citation>
    <scope>NUCLEOTIDE SEQUENCE [LARGE SCALE GENOMIC DNA]</scope>
    <source>
        <strain evidence="5">SB11_3</strain>
    </source>
</reference>
<name>A0A5S9PEX6_9GAMM</name>
<evidence type="ECO:0000313" key="5">
    <source>
        <dbReference type="EMBL" id="CAA0102392.1"/>
    </source>
</evidence>
<dbReference type="GO" id="GO:0052914">
    <property type="term" value="F:16S rRNA (guanine(1207)-N(2))-methyltransferase activity"/>
    <property type="evidence" value="ECO:0007669"/>
    <property type="project" value="UniProtKB-EC"/>
</dbReference>
<dbReference type="AlphaFoldDB" id="A0A5S9PEX6"/>
<evidence type="ECO:0000313" key="6">
    <source>
        <dbReference type="Proteomes" id="UP000441399"/>
    </source>
</evidence>
<dbReference type="EMBL" id="CACSIO010000008">
    <property type="protein sequence ID" value="CAA0102392.1"/>
    <property type="molecule type" value="Genomic_DNA"/>
</dbReference>
<protein>
    <submittedName>
        <fullName evidence="5">Ribosomal RNA small subunit methyltransferase C</fullName>
        <ecNumber evidence="5">2.1.1.172</ecNumber>
    </submittedName>
</protein>
<accession>A0A5S9PEX6</accession>
<dbReference type="InterPro" id="IPR029063">
    <property type="entry name" value="SAM-dependent_MTases_sf"/>
</dbReference>
<dbReference type="GO" id="GO:0008276">
    <property type="term" value="F:protein methyltransferase activity"/>
    <property type="evidence" value="ECO:0007669"/>
    <property type="project" value="TreeGrafter"/>
</dbReference>
<dbReference type="Proteomes" id="UP000441399">
    <property type="component" value="Unassembled WGS sequence"/>
</dbReference>
<dbReference type="GO" id="GO:0035657">
    <property type="term" value="C:eRF1 methyltransferase complex"/>
    <property type="evidence" value="ECO:0007669"/>
    <property type="project" value="TreeGrafter"/>
</dbReference>